<dbReference type="InterPro" id="IPR012827">
    <property type="entry name" value="Hemerythrin_metal-bd"/>
</dbReference>
<dbReference type="Proteomes" id="UP000434582">
    <property type="component" value="Unassembled WGS sequence"/>
</dbReference>
<proteinExistence type="inferred from homology"/>
<dbReference type="Pfam" id="PF01814">
    <property type="entry name" value="Hemerythrin"/>
    <property type="match status" value="1"/>
</dbReference>
<dbReference type="EMBL" id="WIVE01000005">
    <property type="protein sequence ID" value="MQX35583.1"/>
    <property type="molecule type" value="Genomic_DNA"/>
</dbReference>
<dbReference type="PROSITE" id="PS00550">
    <property type="entry name" value="HEMERYTHRINS"/>
    <property type="match status" value="1"/>
</dbReference>
<dbReference type="GO" id="GO:0046872">
    <property type="term" value="F:metal ion binding"/>
    <property type="evidence" value="ECO:0007669"/>
    <property type="project" value="UniProtKB-KW"/>
</dbReference>
<dbReference type="NCBIfam" id="NF033749">
    <property type="entry name" value="bact_hemeryth"/>
    <property type="match status" value="1"/>
</dbReference>
<evidence type="ECO:0000256" key="1">
    <source>
        <dbReference type="ARBA" id="ARBA00010587"/>
    </source>
</evidence>
<name>A0A7X1ZC42_9PROT</name>
<dbReference type="PANTHER" id="PTHR37164:SF1">
    <property type="entry name" value="BACTERIOHEMERYTHRIN"/>
    <property type="match status" value="1"/>
</dbReference>
<evidence type="ECO:0000256" key="2">
    <source>
        <dbReference type="ARBA" id="ARBA00022621"/>
    </source>
</evidence>
<dbReference type="NCBIfam" id="TIGR02481">
    <property type="entry name" value="hemeryth_dom"/>
    <property type="match status" value="1"/>
</dbReference>
<evidence type="ECO:0000313" key="7">
    <source>
        <dbReference type="Proteomes" id="UP000434582"/>
    </source>
</evidence>
<dbReference type="InterPro" id="IPR050669">
    <property type="entry name" value="Hemerythrin"/>
</dbReference>
<dbReference type="InterPro" id="IPR016131">
    <property type="entry name" value="Haemerythrin_Fe_BS"/>
</dbReference>
<dbReference type="CDD" id="cd12107">
    <property type="entry name" value="Hemerythrin"/>
    <property type="match status" value="1"/>
</dbReference>
<keyword evidence="2" id="KW-0561">Oxygen transport</keyword>
<evidence type="ECO:0000256" key="3">
    <source>
        <dbReference type="ARBA" id="ARBA00022723"/>
    </source>
</evidence>
<dbReference type="InterPro" id="IPR012312">
    <property type="entry name" value="Hemerythrin-like"/>
</dbReference>
<reference evidence="6 7" key="1">
    <citation type="submission" date="2019-10" db="EMBL/GenBank/DDBJ databases">
        <title>Draft whole-genome sequence of the purple nonsulfur photosynthetic bacterium Roseospira navarrensis DSM 15114.</title>
        <authorList>
            <person name="Kyndt J.A."/>
            <person name="Meyer T.E."/>
        </authorList>
    </citation>
    <scope>NUCLEOTIDE SEQUENCE [LARGE SCALE GENOMIC DNA]</scope>
    <source>
        <strain evidence="6 7">DSM 15114</strain>
    </source>
</reference>
<dbReference type="Gene3D" id="1.20.120.50">
    <property type="entry name" value="Hemerythrin-like"/>
    <property type="match status" value="1"/>
</dbReference>
<comment type="similarity">
    <text evidence="1">Belongs to the hemerythrin family.</text>
</comment>
<evidence type="ECO:0000256" key="4">
    <source>
        <dbReference type="ARBA" id="ARBA00023004"/>
    </source>
</evidence>
<organism evidence="6 7">
    <name type="scientific">Roseospira navarrensis</name>
    <dbReference type="NCBI Taxonomy" id="140058"/>
    <lineage>
        <taxon>Bacteria</taxon>
        <taxon>Pseudomonadati</taxon>
        <taxon>Pseudomonadota</taxon>
        <taxon>Alphaproteobacteria</taxon>
        <taxon>Rhodospirillales</taxon>
        <taxon>Rhodospirillaceae</taxon>
        <taxon>Roseospira</taxon>
    </lineage>
</organism>
<accession>A0A7X1ZC42</accession>
<gene>
    <name evidence="6" type="ORF">GHC57_03535</name>
</gene>
<feature type="domain" description="Hemerythrin-like" evidence="5">
    <location>
        <begin position="14"/>
        <end position="127"/>
    </location>
</feature>
<keyword evidence="3" id="KW-0479">Metal-binding</keyword>
<dbReference type="InterPro" id="IPR035938">
    <property type="entry name" value="Hemerythrin-like_sf"/>
</dbReference>
<dbReference type="GO" id="GO:0005344">
    <property type="term" value="F:oxygen carrier activity"/>
    <property type="evidence" value="ECO:0007669"/>
    <property type="project" value="UniProtKB-KW"/>
</dbReference>
<keyword evidence="2" id="KW-0813">Transport</keyword>
<dbReference type="RefSeq" id="WP_153341226.1">
    <property type="nucleotide sequence ID" value="NZ_WIVE01000005.1"/>
</dbReference>
<comment type="caution">
    <text evidence="6">The sequence shown here is derived from an EMBL/GenBank/DDBJ whole genome shotgun (WGS) entry which is preliminary data.</text>
</comment>
<keyword evidence="7" id="KW-1185">Reference proteome</keyword>
<evidence type="ECO:0000259" key="5">
    <source>
        <dbReference type="Pfam" id="PF01814"/>
    </source>
</evidence>
<protein>
    <submittedName>
        <fullName evidence="6">Bacteriohemerythrin</fullName>
    </submittedName>
</protein>
<dbReference type="OrthoDB" id="7305302at2"/>
<dbReference type="PANTHER" id="PTHR37164">
    <property type="entry name" value="BACTERIOHEMERYTHRIN"/>
    <property type="match status" value="1"/>
</dbReference>
<keyword evidence="4" id="KW-0408">Iron</keyword>
<sequence length="136" mass="15357">MAELIVWQESYSVGVPELDSQHKGLIDLINRLSREPANSDLMGWIFAELEAYTKDHFATEEALLKRAGYPDLKTHRREHAAFERWLSAVRQTYAVGVASPSMLSESVNAFLRDWLVRHILGSDMAYKEILSPAPAG</sequence>
<dbReference type="SUPFAM" id="SSF47188">
    <property type="entry name" value="Hemerythrin-like"/>
    <property type="match status" value="1"/>
</dbReference>
<evidence type="ECO:0000313" key="6">
    <source>
        <dbReference type="EMBL" id="MQX35583.1"/>
    </source>
</evidence>
<dbReference type="AlphaFoldDB" id="A0A7X1ZC42"/>